<organism evidence="1 2">
    <name type="scientific">Dyella tabacisoli</name>
    <dbReference type="NCBI Taxonomy" id="2282381"/>
    <lineage>
        <taxon>Bacteria</taxon>
        <taxon>Pseudomonadati</taxon>
        <taxon>Pseudomonadota</taxon>
        <taxon>Gammaproteobacteria</taxon>
        <taxon>Lysobacterales</taxon>
        <taxon>Rhodanobacteraceae</taxon>
        <taxon>Dyella</taxon>
    </lineage>
</organism>
<gene>
    <name evidence="1" type="ORF">DVJ77_10110</name>
</gene>
<name>A0A369ULR0_9GAMM</name>
<proteinExistence type="predicted"/>
<evidence type="ECO:0000313" key="2">
    <source>
        <dbReference type="Proteomes" id="UP000253782"/>
    </source>
</evidence>
<reference evidence="1 2" key="1">
    <citation type="submission" date="2018-07" db="EMBL/GenBank/DDBJ databases">
        <title>Dyella tabacisoli L4-6T, whole genome shotgun sequence.</title>
        <authorList>
            <person name="Zhou X.-K."/>
            <person name="Li W.-J."/>
            <person name="Duan Y.-Q."/>
        </authorList>
    </citation>
    <scope>NUCLEOTIDE SEQUENCE [LARGE SCALE GENOMIC DNA]</scope>
    <source>
        <strain evidence="1 2">L4-6</strain>
    </source>
</reference>
<accession>A0A369ULR0</accession>
<evidence type="ECO:0000313" key="1">
    <source>
        <dbReference type="EMBL" id="RDD81526.1"/>
    </source>
</evidence>
<dbReference type="Proteomes" id="UP000253782">
    <property type="component" value="Unassembled WGS sequence"/>
</dbReference>
<dbReference type="AlphaFoldDB" id="A0A369ULR0"/>
<dbReference type="EMBL" id="QQAH01000009">
    <property type="protein sequence ID" value="RDD81526.1"/>
    <property type="molecule type" value="Genomic_DNA"/>
</dbReference>
<comment type="caution">
    <text evidence="1">The sequence shown here is derived from an EMBL/GenBank/DDBJ whole genome shotgun (WGS) entry which is preliminary data.</text>
</comment>
<keyword evidence="2" id="KW-1185">Reference proteome</keyword>
<protein>
    <submittedName>
        <fullName evidence="1">Uncharacterized protein</fullName>
    </submittedName>
</protein>
<sequence length="97" mass="10858">MWYVFGFTALIIVIIAVRSKRTAARLARLAEARNEYDKNVYALGTVAARAQCKHEFIQLGQTGVPGVITLTTRWCRVCGEDLGSAKLKRSIFGSHWE</sequence>